<comment type="caution">
    <text evidence="1">The sequence shown here is derived from an EMBL/GenBank/DDBJ whole genome shotgun (WGS) entry which is preliminary data.</text>
</comment>
<protein>
    <recommendedName>
        <fullName evidence="2">DUF1822 domain-containing protein</fullName>
    </recommendedName>
</protein>
<organism evidence="1">
    <name type="scientific">Desertifilum tharense IPPAS B-1220</name>
    <dbReference type="NCBI Taxonomy" id="1781255"/>
    <lineage>
        <taxon>Bacteria</taxon>
        <taxon>Bacillati</taxon>
        <taxon>Cyanobacteriota</taxon>
        <taxon>Cyanophyceae</taxon>
        <taxon>Desertifilales</taxon>
        <taxon>Desertifilaceae</taxon>
        <taxon>Desertifilum</taxon>
    </lineage>
</organism>
<reference evidence="1" key="1">
    <citation type="submission" date="2016-09" db="EMBL/GenBank/DDBJ databases">
        <title>Draft genome of thermotolerant cyanobacterium Desertifilum sp. strain IPPAS B-1220.</title>
        <authorList>
            <person name="Sinetova M.A."/>
            <person name="Bolakhan K."/>
            <person name="Zayadan B.K."/>
            <person name="Mironov K.S."/>
            <person name="Ustinova V."/>
            <person name="Kupriyanova E.V."/>
            <person name="Sidorov R.A."/>
            <person name="Skrypnik A.N."/>
            <person name="Gogoleva N.E."/>
            <person name="Gogolev Y.V."/>
            <person name="Los D.A."/>
        </authorList>
    </citation>
    <scope>NUCLEOTIDE SEQUENCE [LARGE SCALE GENOMIC DNA]</scope>
    <source>
        <strain evidence="1">IPPAS B-1220</strain>
    </source>
</reference>
<dbReference type="AlphaFoldDB" id="A0A1E5QQA2"/>
<dbReference type="InterPro" id="IPR014951">
    <property type="entry name" value="DUF1822"/>
</dbReference>
<gene>
    <name evidence="1" type="ORF">BH720_02115</name>
</gene>
<dbReference type="RefSeq" id="WP_069965503.1">
    <property type="nucleotide sequence ID" value="NZ_CM124774.1"/>
</dbReference>
<accession>A0A1E5QQA2</accession>
<dbReference type="OrthoDB" id="526290at2"/>
<evidence type="ECO:0008006" key="2">
    <source>
        <dbReference type="Google" id="ProtNLM"/>
    </source>
</evidence>
<dbReference type="STRING" id="1781255.BH720_02115"/>
<proteinExistence type="predicted"/>
<evidence type="ECO:0000313" key="1">
    <source>
        <dbReference type="EMBL" id="OEJ76794.1"/>
    </source>
</evidence>
<dbReference type="EMBL" id="MJGC01000025">
    <property type="protein sequence ID" value="OEJ76794.1"/>
    <property type="molecule type" value="Genomic_DNA"/>
</dbReference>
<sequence length="383" mass="43960">MTADSTPFNSVEPTQLFFELSIEAQQQAWRNVRAFSTPQARWNAYLNQLCLDAVLTELPENGLAAQLDLKFWEGTNGTAVRLNHQRLLLVPSEAIDNRELRVPQEWVDIPSWRADYYLAVQVHPDAGIRVWGYTTHQHLKTQGQYHDRDRTYSLDDTQLIADLSVFMVARQLCPTEPTQAAVSPLPQLSLTQAENLLERLASPELLDPRLAIPFEWWAALIAHDGWRQRFTQQRQGLPEQWNLRQWLQQGVSRLAQQCGWERVEFQPALAGARGTEEMMAEAMAVRSLLIAGQPYELRILSQNLQNPNIWRFELHPGSLEGRIPGGFRLRLLTEDLQPFENNEDLALTAADLLFVDVALESGEGLVWEIEPFPENYQQEILRF</sequence>
<dbReference type="Pfam" id="PF08852">
    <property type="entry name" value="DUF1822"/>
    <property type="match status" value="1"/>
</dbReference>
<name>A0A1E5QQA2_9CYAN</name>